<comment type="similarity">
    <text evidence="1">Belongs to the beta type-B retroviral polymerase family. HERV class-II K(HML-2) pol subfamily.</text>
</comment>
<dbReference type="EMBL" id="OZ035843">
    <property type="protein sequence ID" value="CAL1597016.1"/>
    <property type="molecule type" value="Genomic_DNA"/>
</dbReference>
<dbReference type="InterPro" id="IPR043502">
    <property type="entry name" value="DNA/RNA_pol_sf"/>
</dbReference>
<evidence type="ECO:0000313" key="4">
    <source>
        <dbReference type="EMBL" id="CAL1597016.1"/>
    </source>
</evidence>
<evidence type="ECO:0000313" key="5">
    <source>
        <dbReference type="Proteomes" id="UP001497482"/>
    </source>
</evidence>
<keyword evidence="5" id="KW-1185">Reference proteome</keyword>
<accession>A0AAV2L3W8</accession>
<dbReference type="Gene3D" id="3.30.70.270">
    <property type="match status" value="1"/>
</dbReference>
<organism evidence="4 5">
    <name type="scientific">Knipowitschia caucasica</name>
    <name type="common">Caucasian dwarf goby</name>
    <name type="synonym">Pomatoschistus caucasicus</name>
    <dbReference type="NCBI Taxonomy" id="637954"/>
    <lineage>
        <taxon>Eukaryota</taxon>
        <taxon>Metazoa</taxon>
        <taxon>Chordata</taxon>
        <taxon>Craniata</taxon>
        <taxon>Vertebrata</taxon>
        <taxon>Euteleostomi</taxon>
        <taxon>Actinopterygii</taxon>
        <taxon>Neopterygii</taxon>
        <taxon>Teleostei</taxon>
        <taxon>Neoteleostei</taxon>
        <taxon>Acanthomorphata</taxon>
        <taxon>Gobiaria</taxon>
        <taxon>Gobiiformes</taxon>
        <taxon>Gobioidei</taxon>
        <taxon>Gobiidae</taxon>
        <taxon>Gobiinae</taxon>
        <taxon>Knipowitschia</taxon>
    </lineage>
</organism>
<dbReference type="EC" id="3.1.26.4" evidence="2"/>
<sequence length="220" mass="25888">MAQIGKVDEFKPENEPWTAYVERLEQFFDANDIDQGKNWLRELKLNWKLIKYVTATKPHTIQDLLDKYCDVFKDDLGTLKDITASIIVKPERIMENIMKDLPVVVYLDDLLITGRNKMEHNDNLEYVLQRLQENGLRVKRSKCEFDKEQIEYLGHVLDEHGIHPAKDKYRTTPNCTTGQSPADLFLHRHVRTRLDFLKPNTKETVRRLPFDSSTDYYGCD</sequence>
<dbReference type="Proteomes" id="UP001497482">
    <property type="component" value="Chromosome 21"/>
</dbReference>
<gene>
    <name evidence="4" type="ORF">KC01_LOCUS25592</name>
</gene>
<dbReference type="FunFam" id="3.30.70.270:FF:000003">
    <property type="entry name" value="Transposon Ty3-G Gag-Pol polyprotein"/>
    <property type="match status" value="1"/>
</dbReference>
<dbReference type="InterPro" id="IPR000477">
    <property type="entry name" value="RT_dom"/>
</dbReference>
<evidence type="ECO:0000259" key="3">
    <source>
        <dbReference type="Pfam" id="PF00078"/>
    </source>
</evidence>
<dbReference type="PANTHER" id="PTHR37984">
    <property type="entry name" value="PROTEIN CBG26694"/>
    <property type="match status" value="1"/>
</dbReference>
<dbReference type="GO" id="GO:0004523">
    <property type="term" value="F:RNA-DNA hybrid ribonuclease activity"/>
    <property type="evidence" value="ECO:0007669"/>
    <property type="project" value="UniProtKB-EC"/>
</dbReference>
<dbReference type="SUPFAM" id="SSF56672">
    <property type="entry name" value="DNA/RNA polymerases"/>
    <property type="match status" value="1"/>
</dbReference>
<dbReference type="Pfam" id="PF00078">
    <property type="entry name" value="RVT_1"/>
    <property type="match status" value="1"/>
</dbReference>
<dbReference type="PANTHER" id="PTHR37984:SF13">
    <property type="entry name" value="RIBONUCLEASE H"/>
    <property type="match status" value="1"/>
</dbReference>
<proteinExistence type="inferred from homology"/>
<reference evidence="4 5" key="1">
    <citation type="submission" date="2024-04" db="EMBL/GenBank/DDBJ databases">
        <authorList>
            <person name="Waldvogel A.-M."/>
            <person name="Schoenle A."/>
        </authorList>
    </citation>
    <scope>NUCLEOTIDE SEQUENCE [LARGE SCALE GENOMIC DNA]</scope>
</reference>
<evidence type="ECO:0000256" key="2">
    <source>
        <dbReference type="ARBA" id="ARBA00012180"/>
    </source>
</evidence>
<name>A0AAV2L3W8_KNICA</name>
<dbReference type="InterPro" id="IPR043128">
    <property type="entry name" value="Rev_trsase/Diguanyl_cyclase"/>
</dbReference>
<dbReference type="InterPro" id="IPR050951">
    <property type="entry name" value="Retrovirus_Pol_polyprotein"/>
</dbReference>
<dbReference type="AlphaFoldDB" id="A0AAV2L3W8"/>
<evidence type="ECO:0000256" key="1">
    <source>
        <dbReference type="ARBA" id="ARBA00010879"/>
    </source>
</evidence>
<feature type="domain" description="Reverse transcriptase" evidence="3">
    <location>
        <begin position="93"/>
        <end position="156"/>
    </location>
</feature>
<protein>
    <recommendedName>
        <fullName evidence="2">ribonuclease H</fullName>
        <ecNumber evidence="2">3.1.26.4</ecNumber>
    </recommendedName>
</protein>